<keyword evidence="6 9" id="KW-0560">Oxidoreductase</keyword>
<dbReference type="NCBIfam" id="TIGR01412">
    <property type="entry name" value="tat_substr_1"/>
    <property type="match status" value="1"/>
</dbReference>
<comment type="function">
    <text evidence="9">Involved in the recovery of exogenous heme iron. Extracts iron from heme while preserving the protoporphyrin ring intact.</text>
</comment>
<feature type="domain" description="Dyp-type peroxidase N-terminal" evidence="10">
    <location>
        <begin position="69"/>
        <end position="226"/>
    </location>
</feature>
<evidence type="ECO:0000256" key="3">
    <source>
        <dbReference type="ARBA" id="ARBA00022617"/>
    </source>
</evidence>
<dbReference type="PROSITE" id="PS51404">
    <property type="entry name" value="DYP_PEROXIDASE"/>
    <property type="match status" value="1"/>
</dbReference>
<dbReference type="PANTHER" id="PTHR30521:SF4">
    <property type="entry name" value="DEFERROCHELATASE"/>
    <property type="match status" value="1"/>
</dbReference>
<gene>
    <name evidence="12" type="primary">efeB</name>
    <name evidence="12" type="ORF">QR721_05085</name>
</gene>
<dbReference type="NCBIfam" id="TIGR01413">
    <property type="entry name" value="Dyp_perox_fam"/>
    <property type="match status" value="1"/>
</dbReference>
<proteinExistence type="inferred from homology"/>
<feature type="domain" description="Dyp-type peroxidase C-terminal" evidence="11">
    <location>
        <begin position="237"/>
        <end position="418"/>
    </location>
</feature>
<keyword evidence="5" id="KW-0732">Signal</keyword>
<evidence type="ECO:0000256" key="8">
    <source>
        <dbReference type="ARBA" id="ARBA00025737"/>
    </source>
</evidence>
<evidence type="ECO:0000313" key="12">
    <source>
        <dbReference type="EMBL" id="WLV25583.1"/>
    </source>
</evidence>
<dbReference type="EC" id="1.11.1.-" evidence="9"/>
<comment type="cofactor">
    <cofactor evidence="9">
        <name>heme b</name>
        <dbReference type="ChEBI" id="CHEBI:60344"/>
    </cofactor>
    <text evidence="9">Binds 1 heme b (iron(II)-protoporphyrin IX) group non-covalently per subunit.</text>
</comment>
<evidence type="ECO:0000256" key="5">
    <source>
        <dbReference type="ARBA" id="ARBA00022729"/>
    </source>
</evidence>
<dbReference type="InterPro" id="IPR048327">
    <property type="entry name" value="Dyp_perox_N"/>
</dbReference>
<evidence type="ECO:0000256" key="6">
    <source>
        <dbReference type="ARBA" id="ARBA00023002"/>
    </source>
</evidence>
<keyword evidence="2 9" id="KW-0575">Peroxidase</keyword>
<comment type="subcellular location">
    <subcellularLocation>
        <location evidence="1">Cell envelope</location>
    </subcellularLocation>
</comment>
<evidence type="ECO:0000256" key="7">
    <source>
        <dbReference type="ARBA" id="ARBA00023004"/>
    </source>
</evidence>
<organism evidence="12 13">
    <name type="scientific">Aciduricibacillus chroicocephali</name>
    <dbReference type="NCBI Taxonomy" id="3054939"/>
    <lineage>
        <taxon>Bacteria</taxon>
        <taxon>Bacillati</taxon>
        <taxon>Bacillota</taxon>
        <taxon>Bacilli</taxon>
        <taxon>Bacillales</taxon>
        <taxon>Bacillaceae</taxon>
        <taxon>Aciduricibacillus</taxon>
    </lineage>
</organism>
<evidence type="ECO:0000259" key="11">
    <source>
        <dbReference type="Pfam" id="PF20628"/>
    </source>
</evidence>
<keyword evidence="3 9" id="KW-0349">Heme</keyword>
<evidence type="ECO:0000256" key="2">
    <source>
        <dbReference type="ARBA" id="ARBA00022559"/>
    </source>
</evidence>
<keyword evidence="13" id="KW-1185">Reference proteome</keyword>
<keyword evidence="4 9" id="KW-0479">Metal-binding</keyword>
<sequence length="431" mass="47335">MKSNETGQDQNIEPEKTYSRRTILKSAGIGSLGVIIGASGLGGVISARESASNSAKANKNTIPFYGKHQAGIATTKPALLYFASFDVKTESRAELIEMLKDWTKAAAAMASGEMIGGTQNSVYLPPEDTGEAAALDTANLTLTFGVGPTLFKKNGKNRFGIAHKLPQELKKLPAFSLDALDKDWCDGDLCVQVCSDDAQVNFHAIRNLVRIARGKAILKWSQEGFQGKNNPHTKNETPRNLFGFKDETVNLSPEKKMDFDKHVWVQSGDGPNWLTGGSYLVVRRIQMHIEVWDRTALGEQEKTFGRHRITGAPLGKEKEFSDLGLDRKDEAGNFVIPVNAHARQAHGKGDQPLYRRSFSYSSGMAANTGTLDAGLFFMCFQRFPSKQFIPVQKRLGQSDKLNEYITHRGSAIFACLPGIRKGGWIGETLFS</sequence>
<protein>
    <recommendedName>
        <fullName evidence="9">Deferrochelatase</fullName>
        <ecNumber evidence="9">1.11.1.-</ecNumber>
    </recommendedName>
    <alternativeName>
        <fullName evidence="9">Peroxidase EfeB</fullName>
    </alternativeName>
</protein>
<dbReference type="PANTHER" id="PTHR30521">
    <property type="entry name" value="DEFERROCHELATASE/PEROXIDASE"/>
    <property type="match status" value="1"/>
</dbReference>
<dbReference type="InterPro" id="IPR006314">
    <property type="entry name" value="Dyp_peroxidase"/>
</dbReference>
<accession>A0ABY9KXT8</accession>
<evidence type="ECO:0000256" key="1">
    <source>
        <dbReference type="ARBA" id="ARBA00004196"/>
    </source>
</evidence>
<dbReference type="EMBL" id="CP129113">
    <property type="protein sequence ID" value="WLV25583.1"/>
    <property type="molecule type" value="Genomic_DNA"/>
</dbReference>
<dbReference type="RefSeq" id="WP_348029374.1">
    <property type="nucleotide sequence ID" value="NZ_CP129113.1"/>
</dbReference>
<dbReference type="InterPro" id="IPR011008">
    <property type="entry name" value="Dimeric_a/b-barrel"/>
</dbReference>
<dbReference type="SUPFAM" id="SSF54909">
    <property type="entry name" value="Dimeric alpha+beta barrel"/>
    <property type="match status" value="1"/>
</dbReference>
<reference evidence="12" key="1">
    <citation type="submission" date="2023-06" db="EMBL/GenBank/DDBJ databases">
        <title>A Treasure from Seagulls: Isolation and Description of Aciduricobacillus qingdaonensis gen. nov., sp. nov., a Rare Obligately Uric Acid-utilizing Member in the Family Bacillaceae.</title>
        <authorList>
            <person name="Liu W."/>
            <person name="Wang B."/>
        </authorList>
    </citation>
    <scope>NUCLEOTIDE SEQUENCE</scope>
    <source>
        <strain evidence="12">44XB</strain>
    </source>
</reference>
<evidence type="ECO:0000256" key="9">
    <source>
        <dbReference type="RuleBase" id="RU365017"/>
    </source>
</evidence>
<dbReference type="Pfam" id="PF20628">
    <property type="entry name" value="Dyp_perox_C"/>
    <property type="match status" value="1"/>
</dbReference>
<evidence type="ECO:0000256" key="4">
    <source>
        <dbReference type="ARBA" id="ARBA00022723"/>
    </source>
</evidence>
<dbReference type="InterPro" id="IPR006313">
    <property type="entry name" value="EfeB/EfeN"/>
</dbReference>
<dbReference type="Pfam" id="PF04261">
    <property type="entry name" value="Dyp_perox_N"/>
    <property type="match status" value="1"/>
</dbReference>
<evidence type="ECO:0000313" key="13">
    <source>
        <dbReference type="Proteomes" id="UP001180087"/>
    </source>
</evidence>
<dbReference type="InterPro" id="IPR048328">
    <property type="entry name" value="Dyp_perox_C"/>
</dbReference>
<evidence type="ECO:0000259" key="10">
    <source>
        <dbReference type="Pfam" id="PF04261"/>
    </source>
</evidence>
<comment type="similarity">
    <text evidence="8 9">Belongs to the DyP-type peroxidase family.</text>
</comment>
<name>A0ABY9KXT8_9BACI</name>
<keyword evidence="7 9" id="KW-0408">Iron</keyword>
<dbReference type="Proteomes" id="UP001180087">
    <property type="component" value="Chromosome"/>
</dbReference>